<reference evidence="1 2" key="1">
    <citation type="submission" date="2024-01" db="EMBL/GenBank/DDBJ databases">
        <title>The genomes of 5 underutilized Papilionoideae crops provide insights into root nodulation and disease resistanc.</title>
        <authorList>
            <person name="Jiang F."/>
        </authorList>
    </citation>
    <scope>NUCLEOTIDE SEQUENCE [LARGE SCALE GENOMIC DNA]</scope>
    <source>
        <strain evidence="1">LVBAO_FW01</strain>
        <tissue evidence="1">Leaves</tissue>
    </source>
</reference>
<accession>A0AAN9LZJ7</accession>
<comment type="caution">
    <text evidence="1">The sequence shown here is derived from an EMBL/GenBank/DDBJ whole genome shotgun (WGS) entry which is preliminary data.</text>
</comment>
<sequence length="88" mass="10068">MFILSCLRLRELRIRERKGKGKELEEVVGDGGIGKREVAYPNLFADSTHSYHFLWFSSLHSPLPRFLSASATKVSNLYTYISHPKLSL</sequence>
<name>A0AAN9LZJ7_CANGL</name>
<evidence type="ECO:0000313" key="1">
    <source>
        <dbReference type="EMBL" id="KAK7343434.1"/>
    </source>
</evidence>
<organism evidence="1 2">
    <name type="scientific">Canavalia gladiata</name>
    <name type="common">Sword bean</name>
    <name type="synonym">Dolichos gladiatus</name>
    <dbReference type="NCBI Taxonomy" id="3824"/>
    <lineage>
        <taxon>Eukaryota</taxon>
        <taxon>Viridiplantae</taxon>
        <taxon>Streptophyta</taxon>
        <taxon>Embryophyta</taxon>
        <taxon>Tracheophyta</taxon>
        <taxon>Spermatophyta</taxon>
        <taxon>Magnoliopsida</taxon>
        <taxon>eudicotyledons</taxon>
        <taxon>Gunneridae</taxon>
        <taxon>Pentapetalae</taxon>
        <taxon>rosids</taxon>
        <taxon>fabids</taxon>
        <taxon>Fabales</taxon>
        <taxon>Fabaceae</taxon>
        <taxon>Papilionoideae</taxon>
        <taxon>50 kb inversion clade</taxon>
        <taxon>NPAAA clade</taxon>
        <taxon>indigoferoid/millettioid clade</taxon>
        <taxon>Phaseoleae</taxon>
        <taxon>Canavalia</taxon>
    </lineage>
</organism>
<dbReference type="EMBL" id="JAYMYQ010000003">
    <property type="protein sequence ID" value="KAK7343434.1"/>
    <property type="molecule type" value="Genomic_DNA"/>
</dbReference>
<proteinExistence type="predicted"/>
<protein>
    <submittedName>
        <fullName evidence="1">Uncharacterized protein</fullName>
    </submittedName>
</protein>
<dbReference type="Proteomes" id="UP001367508">
    <property type="component" value="Unassembled WGS sequence"/>
</dbReference>
<evidence type="ECO:0000313" key="2">
    <source>
        <dbReference type="Proteomes" id="UP001367508"/>
    </source>
</evidence>
<gene>
    <name evidence="1" type="ORF">VNO77_12179</name>
</gene>
<dbReference type="AlphaFoldDB" id="A0AAN9LZJ7"/>
<keyword evidence="2" id="KW-1185">Reference proteome</keyword>